<name>A0A6M0QEY0_9BACI</name>
<gene>
    <name evidence="2" type="ORF">G4D63_19495</name>
</gene>
<accession>A0A6M0QEY0</accession>
<feature type="domain" description="PPM-type phosphatase" evidence="1">
    <location>
        <begin position="9"/>
        <end position="197"/>
    </location>
</feature>
<organism evidence="2 3">
    <name type="scientific">Bacillus mesophilus</name>
    <dbReference type="NCBI Taxonomy" id="1808955"/>
    <lineage>
        <taxon>Bacteria</taxon>
        <taxon>Bacillati</taxon>
        <taxon>Bacillota</taxon>
        <taxon>Bacilli</taxon>
        <taxon>Bacillales</taxon>
        <taxon>Bacillaceae</taxon>
        <taxon>Bacillus</taxon>
    </lineage>
</organism>
<dbReference type="InterPro" id="IPR039248">
    <property type="entry name" value="Ptase_RsbX"/>
</dbReference>
<comment type="caution">
    <text evidence="2">The sequence shown here is derived from an EMBL/GenBank/DDBJ whole genome shotgun (WGS) entry which is preliminary data.</text>
</comment>
<keyword evidence="3" id="KW-1185">Reference proteome</keyword>
<evidence type="ECO:0000313" key="2">
    <source>
        <dbReference type="EMBL" id="NEY73898.1"/>
    </source>
</evidence>
<dbReference type="Pfam" id="PF07228">
    <property type="entry name" value="SpoIIE"/>
    <property type="match status" value="1"/>
</dbReference>
<dbReference type="InterPro" id="IPR001932">
    <property type="entry name" value="PPM-type_phosphatase-like_dom"/>
</dbReference>
<dbReference type="Proteomes" id="UP000481043">
    <property type="component" value="Unassembled WGS sequence"/>
</dbReference>
<reference evidence="2 3" key="1">
    <citation type="submission" date="2020-02" db="EMBL/GenBank/DDBJ databases">
        <title>Bacillus aquiflavi sp. nov., isolated from yellow water of strong flavor Chinese baijiu in Yibin region of China.</title>
        <authorList>
            <person name="Xie J."/>
        </authorList>
    </citation>
    <scope>NUCLEOTIDE SEQUENCE [LARGE SCALE GENOMIC DNA]</scope>
    <source>
        <strain evidence="2 3">SA4</strain>
    </source>
</reference>
<dbReference type="Gene3D" id="3.60.40.10">
    <property type="entry name" value="PPM-type phosphatase domain"/>
    <property type="match status" value="1"/>
</dbReference>
<sequence>MNEQHLTTHLEVLTYQMSKQGKDCCGDSYVIVTEQDYAVLAIADGLGSGAGAKDSSEVITKVIKQYHNEDIHSLIHRCNDSLRSKRGAAVTVVKIFFKLNEIVYAGIGNIKFILISPDGKTTYPLPKMGFLSGKPISFQIQRFSYEADSLFMMNSDGIKMLSSKELISFSYSLSDCIDYIDRKNDKTDDATLLVGKIT</sequence>
<dbReference type="RefSeq" id="WP_163181760.1">
    <property type="nucleotide sequence ID" value="NZ_JAAIWM010000010.1"/>
</dbReference>
<dbReference type="SUPFAM" id="SSF81606">
    <property type="entry name" value="PP2C-like"/>
    <property type="match status" value="1"/>
</dbReference>
<evidence type="ECO:0000313" key="3">
    <source>
        <dbReference type="Proteomes" id="UP000481043"/>
    </source>
</evidence>
<dbReference type="PANTHER" id="PTHR35801:SF1">
    <property type="entry name" value="PHOSPHOSERINE PHOSPHATASE RSBX"/>
    <property type="match status" value="1"/>
</dbReference>
<dbReference type="EMBL" id="JAAIWM010000010">
    <property type="protein sequence ID" value="NEY73898.1"/>
    <property type="molecule type" value="Genomic_DNA"/>
</dbReference>
<evidence type="ECO:0000259" key="1">
    <source>
        <dbReference type="SMART" id="SM00331"/>
    </source>
</evidence>
<dbReference type="InterPro" id="IPR036457">
    <property type="entry name" value="PPM-type-like_dom_sf"/>
</dbReference>
<dbReference type="PANTHER" id="PTHR35801">
    <property type="entry name" value="PHOSPHOSERINE PHOSPHATASE RSBX"/>
    <property type="match status" value="1"/>
</dbReference>
<dbReference type="AlphaFoldDB" id="A0A6M0QEY0"/>
<dbReference type="SMART" id="SM00331">
    <property type="entry name" value="PP2C_SIG"/>
    <property type="match status" value="1"/>
</dbReference>
<protein>
    <submittedName>
        <fullName evidence="2">SpoIIE family protein phosphatase</fullName>
    </submittedName>
</protein>
<proteinExistence type="predicted"/>